<dbReference type="Gene3D" id="2.40.10.10">
    <property type="entry name" value="Trypsin-like serine proteases"/>
    <property type="match status" value="2"/>
</dbReference>
<name>A0A916UG17_9SPHI</name>
<comment type="similarity">
    <text evidence="1">Belongs to the peptidase S1C family.</text>
</comment>
<dbReference type="InterPro" id="IPR043504">
    <property type="entry name" value="Peptidase_S1_PA_chymotrypsin"/>
</dbReference>
<evidence type="ECO:0000313" key="5">
    <source>
        <dbReference type="Proteomes" id="UP000651668"/>
    </source>
</evidence>
<reference evidence="4" key="2">
    <citation type="submission" date="2020-09" db="EMBL/GenBank/DDBJ databases">
        <authorList>
            <person name="Sun Q."/>
            <person name="Zhou Y."/>
        </authorList>
    </citation>
    <scope>NUCLEOTIDE SEQUENCE</scope>
    <source>
        <strain evidence="4">CGMCC 1.15343</strain>
    </source>
</reference>
<dbReference type="SUPFAM" id="SSF50494">
    <property type="entry name" value="Trypsin-like serine proteases"/>
    <property type="match status" value="1"/>
</dbReference>
<dbReference type="GO" id="GO:0004252">
    <property type="term" value="F:serine-type endopeptidase activity"/>
    <property type="evidence" value="ECO:0007669"/>
    <property type="project" value="InterPro"/>
</dbReference>
<dbReference type="PANTHER" id="PTHR43343">
    <property type="entry name" value="PEPTIDASE S12"/>
    <property type="match status" value="1"/>
</dbReference>
<organism evidence="4 5">
    <name type="scientific">Pedobacter quisquiliarum</name>
    <dbReference type="NCBI Taxonomy" id="1834438"/>
    <lineage>
        <taxon>Bacteria</taxon>
        <taxon>Pseudomonadati</taxon>
        <taxon>Bacteroidota</taxon>
        <taxon>Sphingobacteriia</taxon>
        <taxon>Sphingobacteriales</taxon>
        <taxon>Sphingobacteriaceae</taxon>
        <taxon>Pedobacter</taxon>
    </lineage>
</organism>
<evidence type="ECO:0000256" key="3">
    <source>
        <dbReference type="ARBA" id="ARBA00022801"/>
    </source>
</evidence>
<keyword evidence="2" id="KW-0645">Protease</keyword>
<dbReference type="InterPro" id="IPR051201">
    <property type="entry name" value="Chloro_Bact_Ser_Proteases"/>
</dbReference>
<sequence length="364" mass="40264">MRNEIELEALIEAYLNGELSADEVQAFELRRAADPNLDHKVVAHKMFLESLNEFGTTSSLRDKLNKIHSTIDVDALSDELRPHPSFIVNLWRKNKSAMAVAASFLVLTFVSIYSISHSSKQNGSYEMMRRELVKIQNSQNRLIRNVNSNNKAAKAPSNPAQFGGTGFALTSNGYLCTNYHVIDKADSIYVQNSKGDSYKVKVVYQDPQYDLAILKIVDSQFTSLSTLPYKLKLNNTGMGEHVYTLGFPKDDAVLGEGYLSSKTGYGGDTLSYQVDIRVNPGNSGGPLLDNQGNVIGVISAKETSIDGAAYAIKSKYVLEALRAIPQDSLGATVKVNKKNPLQGLQRTEQIEKIQDHVFMIKVYN</sequence>
<proteinExistence type="inferred from homology"/>
<evidence type="ECO:0000256" key="2">
    <source>
        <dbReference type="ARBA" id="ARBA00022670"/>
    </source>
</evidence>
<evidence type="ECO:0008006" key="6">
    <source>
        <dbReference type="Google" id="ProtNLM"/>
    </source>
</evidence>
<dbReference type="AlphaFoldDB" id="A0A916UG17"/>
<keyword evidence="3" id="KW-0378">Hydrolase</keyword>
<dbReference type="InterPro" id="IPR001940">
    <property type="entry name" value="Peptidase_S1C"/>
</dbReference>
<accession>A0A916UG17</accession>
<evidence type="ECO:0000313" key="4">
    <source>
        <dbReference type="EMBL" id="GGC72198.1"/>
    </source>
</evidence>
<keyword evidence="5" id="KW-1185">Reference proteome</keyword>
<dbReference type="GO" id="GO:0006508">
    <property type="term" value="P:proteolysis"/>
    <property type="evidence" value="ECO:0007669"/>
    <property type="project" value="UniProtKB-KW"/>
</dbReference>
<dbReference type="InterPro" id="IPR009003">
    <property type="entry name" value="Peptidase_S1_PA"/>
</dbReference>
<gene>
    <name evidence="4" type="ORF">GCM10011387_27180</name>
</gene>
<dbReference type="PRINTS" id="PR00834">
    <property type="entry name" value="PROTEASES2C"/>
</dbReference>
<comment type="caution">
    <text evidence="4">The sequence shown here is derived from an EMBL/GenBank/DDBJ whole genome shotgun (WGS) entry which is preliminary data.</text>
</comment>
<evidence type="ECO:0000256" key="1">
    <source>
        <dbReference type="ARBA" id="ARBA00010541"/>
    </source>
</evidence>
<dbReference type="EMBL" id="BMIL01000009">
    <property type="protein sequence ID" value="GGC72198.1"/>
    <property type="molecule type" value="Genomic_DNA"/>
</dbReference>
<dbReference type="PANTHER" id="PTHR43343:SF3">
    <property type="entry name" value="PROTEASE DO-LIKE 8, CHLOROPLASTIC"/>
    <property type="match status" value="1"/>
</dbReference>
<dbReference type="Proteomes" id="UP000651668">
    <property type="component" value="Unassembled WGS sequence"/>
</dbReference>
<dbReference type="RefSeq" id="WP_188627469.1">
    <property type="nucleotide sequence ID" value="NZ_BMIL01000009.1"/>
</dbReference>
<protein>
    <recommendedName>
        <fullName evidence="6">Trypsin-like peptidase domain-containing protein</fullName>
    </recommendedName>
</protein>
<reference evidence="4" key="1">
    <citation type="journal article" date="2014" name="Int. J. Syst. Evol. Microbiol.">
        <title>Complete genome sequence of Corynebacterium casei LMG S-19264T (=DSM 44701T), isolated from a smear-ripened cheese.</title>
        <authorList>
            <consortium name="US DOE Joint Genome Institute (JGI-PGF)"/>
            <person name="Walter F."/>
            <person name="Albersmeier A."/>
            <person name="Kalinowski J."/>
            <person name="Ruckert C."/>
        </authorList>
    </citation>
    <scope>NUCLEOTIDE SEQUENCE</scope>
    <source>
        <strain evidence="4">CGMCC 1.15343</strain>
    </source>
</reference>
<dbReference type="Pfam" id="PF13365">
    <property type="entry name" value="Trypsin_2"/>
    <property type="match status" value="1"/>
</dbReference>